<keyword evidence="8" id="KW-1185">Reference proteome</keyword>
<keyword evidence="7" id="KW-0325">Glycoprotein</keyword>
<proteinExistence type="inferred from homology"/>
<evidence type="ECO:0000256" key="5">
    <source>
        <dbReference type="ARBA" id="ARBA00022801"/>
    </source>
</evidence>
<dbReference type="PANTHER" id="PTHR11567">
    <property type="entry name" value="ACID PHOSPHATASE-RELATED"/>
    <property type="match status" value="1"/>
</dbReference>
<evidence type="ECO:0000256" key="7">
    <source>
        <dbReference type="ARBA" id="ARBA00023180"/>
    </source>
</evidence>
<keyword evidence="6" id="KW-1015">Disulfide bond</keyword>
<keyword evidence="4" id="KW-0732">Signal</keyword>
<dbReference type="RefSeq" id="XP_054846898.1">
    <property type="nucleotide sequence ID" value="XM_054990923.1"/>
</dbReference>
<evidence type="ECO:0000313" key="9">
    <source>
        <dbReference type="RefSeq" id="XP_054846898.1"/>
    </source>
</evidence>
<evidence type="ECO:0000256" key="4">
    <source>
        <dbReference type="ARBA" id="ARBA00022729"/>
    </source>
</evidence>
<reference evidence="9" key="1">
    <citation type="submission" date="2025-08" db="UniProtKB">
        <authorList>
            <consortium name="RefSeq"/>
        </authorList>
    </citation>
    <scope>IDENTIFICATION</scope>
    <source>
        <tissue evidence="9">Blood</tissue>
    </source>
</reference>
<evidence type="ECO:0000256" key="3">
    <source>
        <dbReference type="ARBA" id="ARBA00012646"/>
    </source>
</evidence>
<dbReference type="EC" id="3.1.3.2" evidence="3"/>
<dbReference type="PANTHER" id="PTHR11567:SF211">
    <property type="entry name" value="PROSTATIC ACID PHOSPHATASE"/>
    <property type="match status" value="1"/>
</dbReference>
<dbReference type="KEGG" id="emc:129337318"/>
<gene>
    <name evidence="9" type="primary">LOC129337318</name>
</gene>
<accession>A0AA97JWU6</accession>
<evidence type="ECO:0000313" key="8">
    <source>
        <dbReference type="Proteomes" id="UP001190640"/>
    </source>
</evidence>
<name>A0AA97JWU6_EUBMA</name>
<dbReference type="InterPro" id="IPR000560">
    <property type="entry name" value="His_Pase_clade-2"/>
</dbReference>
<dbReference type="Pfam" id="PF00328">
    <property type="entry name" value="His_Phos_2"/>
    <property type="match status" value="1"/>
</dbReference>
<keyword evidence="5" id="KW-0378">Hydrolase</keyword>
<dbReference type="InterPro" id="IPR029033">
    <property type="entry name" value="His_PPase_superfam"/>
</dbReference>
<evidence type="ECO:0000256" key="2">
    <source>
        <dbReference type="ARBA" id="ARBA00005375"/>
    </source>
</evidence>
<evidence type="ECO:0000256" key="6">
    <source>
        <dbReference type="ARBA" id="ARBA00023157"/>
    </source>
</evidence>
<comment type="similarity">
    <text evidence="2">Belongs to the histidine acid phosphatase family.</text>
</comment>
<organism evidence="8 9">
    <name type="scientific">Eublepharis macularius</name>
    <name type="common">Leopard gecko</name>
    <name type="synonym">Cyrtodactylus macularius</name>
    <dbReference type="NCBI Taxonomy" id="481883"/>
    <lineage>
        <taxon>Eukaryota</taxon>
        <taxon>Metazoa</taxon>
        <taxon>Chordata</taxon>
        <taxon>Craniata</taxon>
        <taxon>Vertebrata</taxon>
        <taxon>Euteleostomi</taxon>
        <taxon>Lepidosauria</taxon>
        <taxon>Squamata</taxon>
        <taxon>Bifurcata</taxon>
        <taxon>Gekkota</taxon>
        <taxon>Eublepharidae</taxon>
        <taxon>Eublepharinae</taxon>
        <taxon>Eublepharis</taxon>
    </lineage>
</organism>
<dbReference type="GO" id="GO:0003993">
    <property type="term" value="F:acid phosphatase activity"/>
    <property type="evidence" value="ECO:0007669"/>
    <property type="project" value="UniProtKB-EC"/>
</dbReference>
<dbReference type="AlphaFoldDB" id="A0AA97JWU6"/>
<evidence type="ECO:0000256" key="1">
    <source>
        <dbReference type="ARBA" id="ARBA00000032"/>
    </source>
</evidence>
<dbReference type="GO" id="GO:0005886">
    <property type="term" value="C:plasma membrane"/>
    <property type="evidence" value="ECO:0007669"/>
    <property type="project" value="TreeGrafter"/>
</dbReference>
<dbReference type="InterPro" id="IPR050645">
    <property type="entry name" value="Histidine_acid_phosphatase"/>
</dbReference>
<sequence length="206" mass="23348">MIVPISAVQSHRNFINTLARYTGYDVATLKNLTNWKTSNIHDNLMVEITHHYPIPSWATPDVLAKTEKLSDLTILSLFGIYKKKEKSLLQGGLVVKAVLKDITEATKHENKRKLTVYSAHATTIAAFQMALNIYNGKVPPLSSCQFIELYEDINGQYTVEMYYRNDTYGRLQQLALPGCTFSCPLARFTRLVSAVIVKDWAKECEK</sequence>
<protein>
    <recommendedName>
        <fullName evidence="3">acid phosphatase</fullName>
        <ecNumber evidence="3">3.1.3.2</ecNumber>
    </recommendedName>
</protein>
<comment type="catalytic activity">
    <reaction evidence="1">
        <text>a phosphate monoester + H2O = an alcohol + phosphate</text>
        <dbReference type="Rhea" id="RHEA:15017"/>
        <dbReference type="ChEBI" id="CHEBI:15377"/>
        <dbReference type="ChEBI" id="CHEBI:30879"/>
        <dbReference type="ChEBI" id="CHEBI:43474"/>
        <dbReference type="ChEBI" id="CHEBI:67140"/>
        <dbReference type="EC" id="3.1.3.2"/>
    </reaction>
</comment>
<dbReference type="SUPFAM" id="SSF53254">
    <property type="entry name" value="Phosphoglycerate mutase-like"/>
    <property type="match status" value="1"/>
</dbReference>
<dbReference type="GeneID" id="129337318"/>
<dbReference type="Gene3D" id="3.40.50.1240">
    <property type="entry name" value="Phosphoglycerate mutase-like"/>
    <property type="match status" value="1"/>
</dbReference>
<dbReference type="Proteomes" id="UP001190640">
    <property type="component" value="Chromosome 11"/>
</dbReference>